<gene>
    <name evidence="1" type="ORF">FK004_12890</name>
</gene>
<evidence type="ECO:0000313" key="2">
    <source>
        <dbReference type="Proteomes" id="UP000244677"/>
    </source>
</evidence>
<dbReference type="KEGG" id="fki:FK004_12890"/>
<dbReference type="Proteomes" id="UP000244677">
    <property type="component" value="Chromosome"/>
</dbReference>
<dbReference type="RefSeq" id="WP_108737593.1">
    <property type="nucleotide sequence ID" value="NZ_CP020919.1"/>
</dbReference>
<accession>A0A2S1LQM3</accession>
<dbReference type="PANTHER" id="PTHR42999:SF1">
    <property type="entry name" value="PENTAPEPTIDE REPEAT-CONTAINING PROTEIN"/>
    <property type="match status" value="1"/>
</dbReference>
<name>A0A2S1LQM3_9FLAO</name>
<dbReference type="InterPro" id="IPR052949">
    <property type="entry name" value="PA_immunity-related"/>
</dbReference>
<dbReference type="OrthoDB" id="9812495at2"/>
<reference evidence="1 2" key="1">
    <citation type="submission" date="2017-04" db="EMBL/GenBank/DDBJ databases">
        <title>Complete genome sequence of Flavobacterium kingsejong AJ004.</title>
        <authorList>
            <person name="Lee P.C."/>
        </authorList>
    </citation>
    <scope>NUCLEOTIDE SEQUENCE [LARGE SCALE GENOMIC DNA]</scope>
    <source>
        <strain evidence="1 2">AJ004</strain>
    </source>
</reference>
<dbReference type="SUPFAM" id="SSF141571">
    <property type="entry name" value="Pentapeptide repeat-like"/>
    <property type="match status" value="1"/>
</dbReference>
<dbReference type="EMBL" id="CP020919">
    <property type="protein sequence ID" value="AWG26055.1"/>
    <property type="molecule type" value="Genomic_DNA"/>
</dbReference>
<protein>
    <recommendedName>
        <fullName evidence="3">MCBG-like protein</fullName>
    </recommendedName>
</protein>
<dbReference type="Pfam" id="PF13599">
    <property type="entry name" value="Pentapeptide_4"/>
    <property type="match status" value="1"/>
</dbReference>
<organism evidence="1 2">
    <name type="scientific">Flavobacterium kingsejongi</name>
    <dbReference type="NCBI Taxonomy" id="1678728"/>
    <lineage>
        <taxon>Bacteria</taxon>
        <taxon>Pseudomonadati</taxon>
        <taxon>Bacteroidota</taxon>
        <taxon>Flavobacteriia</taxon>
        <taxon>Flavobacteriales</taxon>
        <taxon>Flavobacteriaceae</taxon>
        <taxon>Flavobacterium</taxon>
    </lineage>
</organism>
<dbReference type="PANTHER" id="PTHR42999">
    <property type="entry name" value="ANTIBIOTIC RESISTANCE PROTEIN MCBG"/>
    <property type="match status" value="1"/>
</dbReference>
<dbReference type="Gene3D" id="2.160.20.80">
    <property type="entry name" value="E3 ubiquitin-protein ligase SopA"/>
    <property type="match status" value="1"/>
</dbReference>
<keyword evidence="2" id="KW-1185">Reference proteome</keyword>
<dbReference type="InterPro" id="IPR001646">
    <property type="entry name" value="5peptide_repeat"/>
</dbReference>
<dbReference type="Pfam" id="PF00805">
    <property type="entry name" value="Pentapeptide"/>
    <property type="match status" value="1"/>
</dbReference>
<dbReference type="AlphaFoldDB" id="A0A2S1LQM3"/>
<sequence length="196" mass="22180">MIQSNTIYHGEEFVGFEGSGLTFSDNAFTECSFKKCRFSRAYFENCHFDQCTFEDCDLSLMTYDESNFHKIVIKRSKAAGISWAEALPPFAVDFEDSEISYSSFYGKVLKKAKFIHCTAEEVDFSECQLTNSDFKGTDLKGAQFHNSGLDLCNFEDASNYSIDIRHNTIKGAKFSLPEAFSFFNTLGIDVVNLDSF</sequence>
<evidence type="ECO:0008006" key="3">
    <source>
        <dbReference type="Google" id="ProtNLM"/>
    </source>
</evidence>
<proteinExistence type="predicted"/>
<evidence type="ECO:0000313" key="1">
    <source>
        <dbReference type="EMBL" id="AWG26055.1"/>
    </source>
</evidence>